<dbReference type="InterPro" id="IPR044925">
    <property type="entry name" value="His-Me_finger_sf"/>
</dbReference>
<reference evidence="9" key="1">
    <citation type="submission" date="2018-07" db="EMBL/GenBank/DDBJ databases">
        <authorList>
            <person name="Ashton P.M."/>
            <person name="Dallman T."/>
            <person name="Nair S."/>
            <person name="De Pinna E."/>
            <person name="Peters T."/>
            <person name="Grant K."/>
        </authorList>
    </citation>
    <scope>NUCLEOTIDE SEQUENCE</scope>
    <source>
        <strain evidence="9">245081</strain>
    </source>
</reference>
<dbReference type="EMBL" id="AAGVVM010000029">
    <property type="protein sequence ID" value="EBS5459126.1"/>
    <property type="molecule type" value="Genomic_DNA"/>
</dbReference>
<feature type="region of interest" description="Disordered" evidence="8">
    <location>
        <begin position="1"/>
        <end position="49"/>
    </location>
</feature>
<protein>
    <submittedName>
        <fullName evidence="9">HNH endonuclease</fullName>
    </submittedName>
</protein>
<evidence type="ECO:0000256" key="8">
    <source>
        <dbReference type="SAM" id="MobiDB-lite"/>
    </source>
</evidence>
<evidence type="ECO:0000256" key="6">
    <source>
        <dbReference type="ARBA" id="ARBA00023022"/>
    </source>
</evidence>
<feature type="compositionally biased region" description="Basic and acidic residues" evidence="8">
    <location>
        <begin position="23"/>
        <end position="38"/>
    </location>
</feature>
<dbReference type="InterPro" id="IPR003615">
    <property type="entry name" value="HNH_nuc"/>
</dbReference>
<name>A0A5V0BQY1_SALEN</name>
<dbReference type="GO" id="GO:0031640">
    <property type="term" value="P:killing of cells of another organism"/>
    <property type="evidence" value="ECO:0007669"/>
    <property type="project" value="UniProtKB-KW"/>
</dbReference>
<keyword evidence="6" id="KW-0044">Antibiotic</keyword>
<dbReference type="Gene3D" id="3.90.540.10">
    <property type="entry name" value="Colicin/pyocin, DNase domain"/>
    <property type="match status" value="1"/>
</dbReference>
<proteinExistence type="inferred from homology"/>
<dbReference type="AlphaFoldDB" id="A0A5V0BQY1"/>
<evidence type="ECO:0000256" key="4">
    <source>
        <dbReference type="ARBA" id="ARBA00022759"/>
    </source>
</evidence>
<dbReference type="GO" id="GO:0016787">
    <property type="term" value="F:hydrolase activity"/>
    <property type="evidence" value="ECO:0007669"/>
    <property type="project" value="UniProtKB-KW"/>
</dbReference>
<evidence type="ECO:0000256" key="3">
    <source>
        <dbReference type="ARBA" id="ARBA00022722"/>
    </source>
</evidence>
<evidence type="ECO:0000256" key="5">
    <source>
        <dbReference type="ARBA" id="ARBA00022801"/>
    </source>
</evidence>
<dbReference type="GO" id="GO:0004519">
    <property type="term" value="F:endonuclease activity"/>
    <property type="evidence" value="ECO:0007669"/>
    <property type="project" value="UniProtKB-KW"/>
</dbReference>
<comment type="caution">
    <text evidence="9">The sequence shown here is derived from an EMBL/GenBank/DDBJ whole genome shotgun (WGS) entry which is preliminary data.</text>
</comment>
<dbReference type="InterPro" id="IPR037146">
    <property type="entry name" value="Colicin/pyocin_DNase_dom_sf"/>
</dbReference>
<dbReference type="CDD" id="cd00085">
    <property type="entry name" value="HNHc"/>
    <property type="match status" value="1"/>
</dbReference>
<keyword evidence="2" id="KW-0929">Antimicrobial</keyword>
<keyword evidence="3" id="KW-0540">Nuclease</keyword>
<evidence type="ECO:0000313" key="9">
    <source>
        <dbReference type="EMBL" id="EBS5459126.1"/>
    </source>
</evidence>
<accession>A0A5V0BQY1</accession>
<sequence>MNAVLPKNQNKTNVQKGKAPFARKKDQVGGRERFELHHNKPISQDGGVYDMDNLRVRPWLTKPE</sequence>
<dbReference type="Pfam" id="PF21431">
    <property type="entry name" value="Col-Pyo_DNase"/>
    <property type="match status" value="1"/>
</dbReference>
<evidence type="ECO:0000256" key="1">
    <source>
        <dbReference type="ARBA" id="ARBA00006811"/>
    </source>
</evidence>
<evidence type="ECO:0000256" key="2">
    <source>
        <dbReference type="ARBA" id="ARBA00022529"/>
    </source>
</evidence>
<gene>
    <name evidence="9" type="ORF">DUU06_15795</name>
</gene>
<keyword evidence="4 9" id="KW-0255">Endonuclease</keyword>
<organism evidence="9">
    <name type="scientific">Salmonella enteritidis</name>
    <dbReference type="NCBI Taxonomy" id="149539"/>
    <lineage>
        <taxon>Bacteria</taxon>
        <taxon>Pseudomonadati</taxon>
        <taxon>Pseudomonadota</taxon>
        <taxon>Gammaproteobacteria</taxon>
        <taxon>Enterobacterales</taxon>
        <taxon>Enterobacteriaceae</taxon>
        <taxon>Salmonella</taxon>
    </lineage>
</organism>
<keyword evidence="7" id="KW-0078">Bacteriocin</keyword>
<evidence type="ECO:0000256" key="7">
    <source>
        <dbReference type="ARBA" id="ARBA00023048"/>
    </source>
</evidence>
<keyword evidence="5" id="KW-0378">Hydrolase</keyword>
<dbReference type="SUPFAM" id="SSF54060">
    <property type="entry name" value="His-Me finger endonucleases"/>
    <property type="match status" value="1"/>
</dbReference>
<dbReference type="GO" id="GO:0042742">
    <property type="term" value="P:defense response to bacterium"/>
    <property type="evidence" value="ECO:0007669"/>
    <property type="project" value="UniProtKB-KW"/>
</dbReference>
<comment type="similarity">
    <text evidence="1">Belongs to the colicin/pyosin nuclease family.</text>
</comment>